<name>A0ABY6HV53_9ARCH</name>
<dbReference type="Proteomes" id="UP001208689">
    <property type="component" value="Chromosome"/>
</dbReference>
<keyword evidence="2" id="KW-1185">Reference proteome</keyword>
<proteinExistence type="predicted"/>
<evidence type="ECO:0008006" key="3">
    <source>
        <dbReference type="Google" id="ProtNLM"/>
    </source>
</evidence>
<accession>A0ABY6HV53</accession>
<protein>
    <recommendedName>
        <fullName evidence="3">HTH arsR-type domain-containing protein</fullName>
    </recommendedName>
</protein>
<dbReference type="InterPro" id="IPR036388">
    <property type="entry name" value="WH-like_DNA-bd_sf"/>
</dbReference>
<evidence type="ECO:0000313" key="1">
    <source>
        <dbReference type="EMBL" id="UYP47398.1"/>
    </source>
</evidence>
<sequence>MEANTTSSQVPEKIEIFKTLNSKPRLQALLYLFIYRKLNLTELSKFLGKTKNTTVYHMKLMANQGLILESDQIIEGSIKPLKNYELSADFYKTVFMDFGDLANLPESQIIGYSRNIFRWNTLLFETVRELMREISLFSETSEKSIKSSQDALQFHTNPSNHIPRDLIPLSENGYKEYMKLYQDFKEKTLALIEKEELKENIARPYLAFNMVLPIKTLVELRHTKGKKGKKS</sequence>
<gene>
    <name evidence="1" type="ORF">NEF87_003683</name>
</gene>
<dbReference type="EMBL" id="CP104013">
    <property type="protein sequence ID" value="UYP47398.1"/>
    <property type="molecule type" value="Genomic_DNA"/>
</dbReference>
<organism evidence="1 2">
    <name type="scientific">Candidatus Lokiarchaeum ossiferum</name>
    <dbReference type="NCBI Taxonomy" id="2951803"/>
    <lineage>
        <taxon>Archaea</taxon>
        <taxon>Promethearchaeati</taxon>
        <taxon>Promethearchaeota</taxon>
        <taxon>Promethearchaeia</taxon>
        <taxon>Promethearchaeales</taxon>
        <taxon>Promethearchaeaceae</taxon>
        <taxon>Candidatus Lokiarchaeum</taxon>
    </lineage>
</organism>
<dbReference type="InterPro" id="IPR036390">
    <property type="entry name" value="WH_DNA-bd_sf"/>
</dbReference>
<dbReference type="Gene3D" id="1.10.10.10">
    <property type="entry name" value="Winged helix-like DNA-binding domain superfamily/Winged helix DNA-binding domain"/>
    <property type="match status" value="1"/>
</dbReference>
<reference evidence="1" key="1">
    <citation type="submission" date="2022-09" db="EMBL/GenBank/DDBJ databases">
        <title>Actin cytoskeleton and complex cell architecture in an #Asgard archaeon.</title>
        <authorList>
            <person name="Ponce Toledo R.I."/>
            <person name="Schleper C."/>
            <person name="Rodrigues Oliveira T."/>
            <person name="Wollweber F."/>
            <person name="Xu J."/>
            <person name="Rittmann S."/>
            <person name="Klingl A."/>
            <person name="Pilhofer M."/>
        </authorList>
    </citation>
    <scope>NUCLEOTIDE SEQUENCE</scope>
    <source>
        <strain evidence="1">B-35</strain>
    </source>
</reference>
<dbReference type="SUPFAM" id="SSF46785">
    <property type="entry name" value="Winged helix' DNA-binding domain"/>
    <property type="match status" value="1"/>
</dbReference>
<evidence type="ECO:0000313" key="2">
    <source>
        <dbReference type="Proteomes" id="UP001208689"/>
    </source>
</evidence>